<dbReference type="STRING" id="649760.HMPREF0971_00904"/>
<dbReference type="HOGENOM" id="CLU_3187409_0_0_10"/>
<evidence type="ECO:0000313" key="2">
    <source>
        <dbReference type="EMBL" id="EFB32725.1"/>
    </source>
</evidence>
<keyword evidence="1" id="KW-1133">Transmembrane helix</keyword>
<evidence type="ECO:0000256" key="1">
    <source>
        <dbReference type="SAM" id="Phobius"/>
    </source>
</evidence>
<gene>
    <name evidence="2" type="ORF">HMPREF0971_00904</name>
</gene>
<protein>
    <submittedName>
        <fullName evidence="2">Uncharacterized protein</fullName>
    </submittedName>
</protein>
<feature type="transmembrane region" description="Helical" evidence="1">
    <location>
        <begin position="6"/>
        <end position="24"/>
    </location>
</feature>
<sequence length="46" mass="5294">MIIFVYLLYLYSYIVIAITVICVSNDNRTQNEPFLSISAYTAMNVL</sequence>
<name>D1QPL3_9BACT</name>
<keyword evidence="1" id="KW-0812">Transmembrane</keyword>
<proteinExistence type="predicted"/>
<accession>D1QPL3</accession>
<keyword evidence="1" id="KW-0472">Membrane</keyword>
<reference evidence="2 3" key="1">
    <citation type="submission" date="2009-11" db="EMBL/GenBank/DDBJ databases">
        <authorList>
            <person name="Weinstock G."/>
            <person name="Sodergren E."/>
            <person name="Clifton S."/>
            <person name="Fulton L."/>
            <person name="Fulton B."/>
            <person name="Courtney L."/>
            <person name="Fronick C."/>
            <person name="Harrison M."/>
            <person name="Strong C."/>
            <person name="Farmer C."/>
            <person name="Delahaunty K."/>
            <person name="Markovic C."/>
            <person name="Hall O."/>
            <person name="Minx P."/>
            <person name="Tomlinson C."/>
            <person name="Mitreva M."/>
            <person name="Nelson J."/>
            <person name="Hou S."/>
            <person name="Wollam A."/>
            <person name="Pepin K.H."/>
            <person name="Johnson M."/>
            <person name="Bhonagiri V."/>
            <person name="Nash W.E."/>
            <person name="Warren W."/>
            <person name="Chinwalla A."/>
            <person name="Mardis E.R."/>
            <person name="Wilson R.K."/>
        </authorList>
    </citation>
    <scope>NUCLEOTIDE SEQUENCE [LARGE SCALE GENOMIC DNA]</scope>
    <source>
        <strain evidence="2 3">F0302</strain>
    </source>
</reference>
<organism evidence="2 3">
    <name type="scientific">Segatella oris F0302</name>
    <dbReference type="NCBI Taxonomy" id="649760"/>
    <lineage>
        <taxon>Bacteria</taxon>
        <taxon>Pseudomonadati</taxon>
        <taxon>Bacteroidota</taxon>
        <taxon>Bacteroidia</taxon>
        <taxon>Bacteroidales</taxon>
        <taxon>Prevotellaceae</taxon>
        <taxon>Segatella</taxon>
    </lineage>
</organism>
<dbReference type="EMBL" id="ACUZ02000013">
    <property type="protein sequence ID" value="EFB32725.1"/>
    <property type="molecule type" value="Genomic_DNA"/>
</dbReference>
<dbReference type="Proteomes" id="UP000004079">
    <property type="component" value="Unassembled WGS sequence"/>
</dbReference>
<comment type="caution">
    <text evidence="2">The sequence shown here is derived from an EMBL/GenBank/DDBJ whole genome shotgun (WGS) entry which is preliminary data.</text>
</comment>
<evidence type="ECO:0000313" key="3">
    <source>
        <dbReference type="Proteomes" id="UP000004079"/>
    </source>
</evidence>
<dbReference type="AlphaFoldDB" id="D1QPL3"/>